<organism evidence="8 9">
    <name type="scientific">Malassezia japonica</name>
    <dbReference type="NCBI Taxonomy" id="223818"/>
    <lineage>
        <taxon>Eukaryota</taxon>
        <taxon>Fungi</taxon>
        <taxon>Dikarya</taxon>
        <taxon>Basidiomycota</taxon>
        <taxon>Ustilaginomycotina</taxon>
        <taxon>Malasseziomycetes</taxon>
        <taxon>Malasseziales</taxon>
        <taxon>Malasseziaceae</taxon>
        <taxon>Malassezia</taxon>
    </lineage>
</organism>
<accession>A0AAF0F8F3</accession>
<evidence type="ECO:0000256" key="6">
    <source>
        <dbReference type="PIRSR" id="PIRSR006806-1"/>
    </source>
</evidence>
<dbReference type="Gene3D" id="3.40.50.10420">
    <property type="entry name" value="NagB/RpiA/CoA transferase-like"/>
    <property type="match status" value="1"/>
</dbReference>
<keyword evidence="7" id="KW-0479">Metal-binding</keyword>
<keyword evidence="3 6" id="KW-0067">ATP-binding</keyword>
<dbReference type="AlphaFoldDB" id="A0AAF0F8F3"/>
<feature type="binding site" evidence="6">
    <location>
        <position position="53"/>
    </location>
    <ligand>
        <name>substrate</name>
    </ligand>
</feature>
<dbReference type="InterPro" id="IPR024185">
    <property type="entry name" value="FTHF_cligase-like_sf"/>
</dbReference>
<feature type="binding site" evidence="6">
    <location>
        <position position="59"/>
    </location>
    <ligand>
        <name>substrate</name>
    </ligand>
</feature>
<dbReference type="Pfam" id="PF01812">
    <property type="entry name" value="5-FTHF_cyc-lig"/>
    <property type="match status" value="1"/>
</dbReference>
<dbReference type="PANTHER" id="PTHR23407">
    <property type="entry name" value="ATPASE INHIBITOR/5-FORMYLTETRAHYDROFOLATE CYCLO-LIGASE"/>
    <property type="match status" value="1"/>
</dbReference>
<keyword evidence="2 6" id="KW-0547">Nucleotide-binding</keyword>
<comment type="catalytic activity">
    <reaction evidence="4 7">
        <text>(6S)-5-formyl-5,6,7,8-tetrahydrofolate + ATP = (6R)-5,10-methenyltetrahydrofolate + ADP + phosphate</text>
        <dbReference type="Rhea" id="RHEA:10488"/>
        <dbReference type="ChEBI" id="CHEBI:30616"/>
        <dbReference type="ChEBI" id="CHEBI:43474"/>
        <dbReference type="ChEBI" id="CHEBI:57455"/>
        <dbReference type="ChEBI" id="CHEBI:57457"/>
        <dbReference type="ChEBI" id="CHEBI:456216"/>
        <dbReference type="EC" id="6.3.3.2"/>
    </reaction>
</comment>
<evidence type="ECO:0000256" key="5">
    <source>
        <dbReference type="ARBA" id="ARBA00038966"/>
    </source>
</evidence>
<evidence type="ECO:0000256" key="2">
    <source>
        <dbReference type="ARBA" id="ARBA00022741"/>
    </source>
</evidence>
<dbReference type="GO" id="GO:0009396">
    <property type="term" value="P:folic acid-containing compound biosynthetic process"/>
    <property type="evidence" value="ECO:0007669"/>
    <property type="project" value="TreeGrafter"/>
</dbReference>
<dbReference type="EMBL" id="CP119963">
    <property type="protein sequence ID" value="WFD40313.1"/>
    <property type="molecule type" value="Genomic_DNA"/>
</dbReference>
<keyword evidence="7" id="KW-0460">Magnesium</keyword>
<evidence type="ECO:0000256" key="4">
    <source>
        <dbReference type="ARBA" id="ARBA00036539"/>
    </source>
</evidence>
<evidence type="ECO:0000256" key="1">
    <source>
        <dbReference type="ARBA" id="ARBA00010638"/>
    </source>
</evidence>
<reference evidence="8" key="1">
    <citation type="submission" date="2023-03" db="EMBL/GenBank/DDBJ databases">
        <title>Mating type loci evolution in Malassezia.</title>
        <authorList>
            <person name="Coelho M.A."/>
        </authorList>
    </citation>
    <scope>NUCLEOTIDE SEQUENCE</scope>
    <source>
        <strain evidence="8">CBS 9431</strain>
    </source>
</reference>
<sequence length="224" mass="24360">MTLAAVKQALRKEAAHAVQGLSRSALEEQSAAVCTAVQALPQFRAARTISIYLSMPSGELDTWALCRATLDDKALYVPRFSTLAAGSNANVKHKFTTDMEMLRVHDAHELAHGLTQNKWGIAEPPPTRDGQDREAALADASLDVIIVPGMLFDRRGGRLGHGKGYYDRYLQKAAAHATARGRPVPYIVAVALREQVRDAPVPMDDTDVSIDALITADETRIFSP</sequence>
<dbReference type="GO" id="GO:0005524">
    <property type="term" value="F:ATP binding"/>
    <property type="evidence" value="ECO:0007669"/>
    <property type="project" value="UniProtKB-KW"/>
</dbReference>
<keyword evidence="9" id="KW-1185">Reference proteome</keyword>
<proteinExistence type="inferred from homology"/>
<dbReference type="RefSeq" id="XP_060123210.1">
    <property type="nucleotide sequence ID" value="XM_060267227.1"/>
</dbReference>
<dbReference type="Proteomes" id="UP001217754">
    <property type="component" value="Chromosome 6"/>
</dbReference>
<gene>
    <name evidence="8" type="ORF">MJAP1_003299</name>
</gene>
<evidence type="ECO:0000313" key="8">
    <source>
        <dbReference type="EMBL" id="WFD40313.1"/>
    </source>
</evidence>
<evidence type="ECO:0000313" key="9">
    <source>
        <dbReference type="Proteomes" id="UP001217754"/>
    </source>
</evidence>
<dbReference type="InterPro" id="IPR002698">
    <property type="entry name" value="FTHF_cligase"/>
</dbReference>
<dbReference type="GO" id="GO:0030272">
    <property type="term" value="F:5-formyltetrahydrofolate cyclo-ligase activity"/>
    <property type="evidence" value="ECO:0007669"/>
    <property type="project" value="UniProtKB-EC"/>
</dbReference>
<dbReference type="PANTHER" id="PTHR23407:SF1">
    <property type="entry name" value="5-FORMYLTETRAHYDROFOLATE CYCLO-LIGASE"/>
    <property type="match status" value="1"/>
</dbReference>
<dbReference type="GO" id="GO:0035999">
    <property type="term" value="P:tetrahydrofolate interconversion"/>
    <property type="evidence" value="ECO:0007669"/>
    <property type="project" value="TreeGrafter"/>
</dbReference>
<feature type="binding site" evidence="6">
    <location>
        <begin position="7"/>
        <end position="11"/>
    </location>
    <ligand>
        <name>ATP</name>
        <dbReference type="ChEBI" id="CHEBI:30616"/>
    </ligand>
</feature>
<dbReference type="GeneID" id="85226950"/>
<dbReference type="SUPFAM" id="SSF100950">
    <property type="entry name" value="NagB/RpiA/CoA transferase-like"/>
    <property type="match status" value="1"/>
</dbReference>
<feature type="binding site" evidence="6">
    <location>
        <begin position="158"/>
        <end position="166"/>
    </location>
    <ligand>
        <name>ATP</name>
        <dbReference type="ChEBI" id="CHEBI:30616"/>
    </ligand>
</feature>
<name>A0AAF0F8F3_9BASI</name>
<dbReference type="InterPro" id="IPR037171">
    <property type="entry name" value="NagB/RpiA_transferase-like"/>
</dbReference>
<dbReference type="GO" id="GO:0005739">
    <property type="term" value="C:mitochondrion"/>
    <property type="evidence" value="ECO:0007669"/>
    <property type="project" value="TreeGrafter"/>
</dbReference>
<comment type="similarity">
    <text evidence="1 7">Belongs to the 5-formyltetrahydrofolate cyclo-ligase family.</text>
</comment>
<evidence type="ECO:0000256" key="7">
    <source>
        <dbReference type="RuleBase" id="RU361279"/>
    </source>
</evidence>
<protein>
    <recommendedName>
        <fullName evidence="5 7">5-formyltetrahydrofolate cyclo-ligase</fullName>
        <ecNumber evidence="5 7">6.3.3.2</ecNumber>
    </recommendedName>
</protein>
<dbReference type="GO" id="GO:0046872">
    <property type="term" value="F:metal ion binding"/>
    <property type="evidence" value="ECO:0007669"/>
    <property type="project" value="UniProtKB-KW"/>
</dbReference>
<evidence type="ECO:0000256" key="3">
    <source>
        <dbReference type="ARBA" id="ARBA00022840"/>
    </source>
</evidence>
<dbReference type="PIRSF" id="PIRSF006806">
    <property type="entry name" value="FTHF_cligase"/>
    <property type="match status" value="1"/>
</dbReference>
<dbReference type="EC" id="6.3.3.2" evidence="5 7"/>
<comment type="cofactor">
    <cofactor evidence="7">
        <name>Mg(2+)</name>
        <dbReference type="ChEBI" id="CHEBI:18420"/>
    </cofactor>
</comment>
<dbReference type="NCBIfam" id="TIGR02727">
    <property type="entry name" value="MTHFS_bact"/>
    <property type="match status" value="1"/>
</dbReference>